<accession>A0AAX4JA75</accession>
<dbReference type="GeneID" id="90540694"/>
<reference evidence="1" key="1">
    <citation type="journal article" date="2024" name="BMC Genomics">
        <title>Functional annotation of a divergent genome using sequence and structure-based similarity.</title>
        <authorList>
            <person name="Svedberg D."/>
            <person name="Winiger R.R."/>
            <person name="Berg A."/>
            <person name="Sharma H."/>
            <person name="Tellgren-Roth C."/>
            <person name="Debrunner-Vossbrinck B.A."/>
            <person name="Vossbrinck C.R."/>
            <person name="Barandun J."/>
        </authorList>
    </citation>
    <scope>NUCLEOTIDE SEQUENCE</scope>
    <source>
        <strain evidence="1">Illinois isolate</strain>
    </source>
</reference>
<proteinExistence type="predicted"/>
<protein>
    <submittedName>
        <fullName evidence="1">Uncharacterized protein</fullName>
    </submittedName>
</protein>
<evidence type="ECO:0000313" key="2">
    <source>
        <dbReference type="Proteomes" id="UP001334084"/>
    </source>
</evidence>
<dbReference type="EMBL" id="CP142728">
    <property type="protein sequence ID" value="WUR02877.1"/>
    <property type="molecule type" value="Genomic_DNA"/>
</dbReference>
<evidence type="ECO:0000313" key="1">
    <source>
        <dbReference type="EMBL" id="WUR02877.1"/>
    </source>
</evidence>
<sequence>MGLKRKSDSFIGSLISLFRRQLAQQLEVLNNLENIYDKKIKRIRFIRSNNGINFETFNEVRIEMNVVKLAETNKAYVYIALLIELQKGISRYGRQKNHLKNKLKRLIKEYTEV</sequence>
<keyword evidence="2" id="KW-1185">Reference proteome</keyword>
<dbReference type="AlphaFoldDB" id="A0AAX4JA75"/>
<gene>
    <name evidence="1" type="ORF">VNE69_03098</name>
</gene>
<organism evidence="1 2">
    <name type="scientific">Vairimorpha necatrix</name>
    <dbReference type="NCBI Taxonomy" id="6039"/>
    <lineage>
        <taxon>Eukaryota</taxon>
        <taxon>Fungi</taxon>
        <taxon>Fungi incertae sedis</taxon>
        <taxon>Microsporidia</taxon>
        <taxon>Nosematidae</taxon>
        <taxon>Vairimorpha</taxon>
    </lineage>
</organism>
<name>A0AAX4JA75_9MICR</name>
<dbReference type="KEGG" id="vnx:VNE69_03098"/>
<dbReference type="Proteomes" id="UP001334084">
    <property type="component" value="Chromosome 3"/>
</dbReference>
<dbReference type="RefSeq" id="XP_065329022.1">
    <property type="nucleotide sequence ID" value="XM_065472950.1"/>
</dbReference>